<dbReference type="EMBL" id="VCKY01000380">
    <property type="protein sequence ID" value="TMR07397.1"/>
    <property type="molecule type" value="Genomic_DNA"/>
</dbReference>
<dbReference type="InterPro" id="IPR029058">
    <property type="entry name" value="AB_hydrolase_fold"/>
</dbReference>
<dbReference type="AlphaFoldDB" id="A0A5S4EVK8"/>
<protein>
    <submittedName>
        <fullName evidence="1">Alpha/beta hydrolase</fullName>
    </submittedName>
</protein>
<proteinExistence type="predicted"/>
<comment type="caution">
    <text evidence="1">The sequence shown here is derived from an EMBL/GenBank/DDBJ whole genome shotgun (WGS) entry which is preliminary data.</text>
</comment>
<evidence type="ECO:0000313" key="1">
    <source>
        <dbReference type="EMBL" id="TMR07397.1"/>
    </source>
</evidence>
<name>A0A5S4EVK8_9ACTN</name>
<reference evidence="1 2" key="1">
    <citation type="submission" date="2019-05" db="EMBL/GenBank/DDBJ databases">
        <title>Draft genome sequence of Nonomuraea turkmeniaca DSM 43926.</title>
        <authorList>
            <person name="Saricaoglu S."/>
            <person name="Isik K."/>
        </authorList>
    </citation>
    <scope>NUCLEOTIDE SEQUENCE [LARGE SCALE GENOMIC DNA]</scope>
    <source>
        <strain evidence="1 2">DSM 43926</strain>
    </source>
</reference>
<dbReference type="Gene3D" id="3.40.50.1820">
    <property type="entry name" value="alpha/beta hydrolase"/>
    <property type="match status" value="1"/>
</dbReference>
<dbReference type="SUPFAM" id="SSF53474">
    <property type="entry name" value="alpha/beta-Hydrolases"/>
    <property type="match status" value="1"/>
</dbReference>
<dbReference type="Proteomes" id="UP000309128">
    <property type="component" value="Unassembled WGS sequence"/>
</dbReference>
<evidence type="ECO:0000313" key="2">
    <source>
        <dbReference type="Proteomes" id="UP000309128"/>
    </source>
</evidence>
<dbReference type="RefSeq" id="WP_138673934.1">
    <property type="nucleotide sequence ID" value="NZ_VCKY01000380.1"/>
</dbReference>
<keyword evidence="1" id="KW-0378">Hydrolase</keyword>
<organism evidence="1 2">
    <name type="scientific">Nonomuraea turkmeniaca</name>
    <dbReference type="NCBI Taxonomy" id="103838"/>
    <lineage>
        <taxon>Bacteria</taxon>
        <taxon>Bacillati</taxon>
        <taxon>Actinomycetota</taxon>
        <taxon>Actinomycetes</taxon>
        <taxon>Streptosporangiales</taxon>
        <taxon>Streptosporangiaceae</taxon>
        <taxon>Nonomuraea</taxon>
    </lineage>
</organism>
<dbReference type="GO" id="GO:0016787">
    <property type="term" value="F:hydrolase activity"/>
    <property type="evidence" value="ECO:0007669"/>
    <property type="project" value="UniProtKB-KW"/>
</dbReference>
<sequence>MDRHAVIIPGGRHGPFAGLLAYAGAAAARRDAKLELISWTPPDDRPLLESWTWVHDQVTSVVEKLPAPLLIGKSLGSYGAGVAAARALPAVWLTPLLTMPACAEALSRATKPFLLVGGTADEYWDGEVARELTPHVFEVAGADHGMLVPGPLRDSADVLGRILTAIEAFLDDVVWR</sequence>
<dbReference type="OrthoDB" id="70765at2"/>
<gene>
    <name evidence="1" type="ORF">ETD86_51635</name>
</gene>
<keyword evidence="2" id="KW-1185">Reference proteome</keyword>
<accession>A0A5S4EVK8</accession>